<keyword evidence="3" id="KW-0408">Iron</keyword>
<feature type="chain" id="PRO_5046821427" evidence="5">
    <location>
        <begin position="17"/>
        <end position="329"/>
    </location>
</feature>
<dbReference type="PANTHER" id="PTHR43687:SF1">
    <property type="entry name" value="FERREDOXIN III"/>
    <property type="match status" value="1"/>
</dbReference>
<dbReference type="Gene3D" id="3.30.70.20">
    <property type="match status" value="2"/>
</dbReference>
<keyword evidence="5" id="KW-0732">Signal</keyword>
<evidence type="ECO:0000256" key="2">
    <source>
        <dbReference type="ARBA" id="ARBA00022723"/>
    </source>
</evidence>
<dbReference type="SUPFAM" id="SSF54862">
    <property type="entry name" value="4Fe-4S ferredoxins"/>
    <property type="match status" value="1"/>
</dbReference>
<evidence type="ECO:0000256" key="3">
    <source>
        <dbReference type="ARBA" id="ARBA00023004"/>
    </source>
</evidence>
<keyword evidence="4" id="KW-0411">Iron-sulfur</keyword>
<dbReference type="InterPro" id="IPR017896">
    <property type="entry name" value="4Fe4S_Fe-S-bd"/>
</dbReference>
<feature type="domain" description="4Fe-4S ferredoxin-type" evidence="6">
    <location>
        <begin position="212"/>
        <end position="242"/>
    </location>
</feature>
<evidence type="ECO:0000313" key="8">
    <source>
        <dbReference type="Proteomes" id="UP001526166"/>
    </source>
</evidence>
<evidence type="ECO:0000256" key="1">
    <source>
        <dbReference type="ARBA" id="ARBA00022485"/>
    </source>
</evidence>
<feature type="signal peptide" evidence="5">
    <location>
        <begin position="1"/>
        <end position="16"/>
    </location>
</feature>
<feature type="domain" description="4Fe-4S ferredoxin-type" evidence="6">
    <location>
        <begin position="246"/>
        <end position="275"/>
    </location>
</feature>
<keyword evidence="2" id="KW-0479">Metal-binding</keyword>
<feature type="domain" description="4Fe-4S ferredoxin-type" evidence="6">
    <location>
        <begin position="41"/>
        <end position="70"/>
    </location>
</feature>
<evidence type="ECO:0000256" key="5">
    <source>
        <dbReference type="SAM" id="SignalP"/>
    </source>
</evidence>
<evidence type="ECO:0000256" key="4">
    <source>
        <dbReference type="ARBA" id="ARBA00023014"/>
    </source>
</evidence>
<accession>A0ABT3A0C2</accession>
<reference evidence="7 8" key="1">
    <citation type="submission" date="2022-10" db="EMBL/GenBank/DDBJ databases">
        <title>Sinirhodobacter sp. nov., isolated from ocean surface sediments.</title>
        <authorList>
            <person name="He W."/>
            <person name="Wang L."/>
            <person name="Zhang D.-F."/>
        </authorList>
    </citation>
    <scope>NUCLEOTIDE SEQUENCE [LARGE SCALE GENOMIC DNA]</scope>
    <source>
        <strain evidence="7 8">WL0115</strain>
    </source>
</reference>
<sequence>MVAAALPRLAAGSCTAARLSASSCAACIEACPQGALEPIRGGLRIEPERCSGCGLCVAACPESALSLPGPAAVVAQRAEVALALCSRHPQGDAARPCAHALSLNDLAALRAAGVRLIALASGECTTCPDQPPEGHDLSARVAQISALAETRGLAALNIAPASRSQVATFLRDAPENPARRNLFARVAAPETHNDALARLQAEPCLDTGLFATVPCIEAGKCTGCGACVRICPHEVLIRIKDDQGDLCYRTEPAACTGCGLCADVCDEDALQLAAMVPAPPDVPLQVYACCGCGVSVQEPSAHRPAGTEGDLCPVCRRTGHHRKLFQVLP</sequence>
<dbReference type="Pfam" id="PF12838">
    <property type="entry name" value="Fer4_7"/>
    <property type="match status" value="1"/>
</dbReference>
<keyword evidence="8" id="KW-1185">Reference proteome</keyword>
<organism evidence="7 8">
    <name type="scientific">Sedimentimonas flavescens</name>
    <dbReference type="NCBI Taxonomy" id="2851012"/>
    <lineage>
        <taxon>Bacteria</taxon>
        <taxon>Pseudomonadati</taxon>
        <taxon>Pseudomonadota</taxon>
        <taxon>Alphaproteobacteria</taxon>
        <taxon>Rhodobacterales</taxon>
        <taxon>Rhodobacter group</taxon>
        <taxon>Sedimentimonas</taxon>
    </lineage>
</organism>
<dbReference type="Proteomes" id="UP001526166">
    <property type="component" value="Unassembled WGS sequence"/>
</dbReference>
<evidence type="ECO:0000259" key="6">
    <source>
        <dbReference type="PROSITE" id="PS51379"/>
    </source>
</evidence>
<evidence type="ECO:0000313" key="7">
    <source>
        <dbReference type="EMBL" id="MCV2879373.1"/>
    </source>
</evidence>
<comment type="caution">
    <text evidence="7">The sequence shown here is derived from an EMBL/GenBank/DDBJ whole genome shotgun (WGS) entry which is preliminary data.</text>
</comment>
<dbReference type="InterPro" id="IPR017900">
    <property type="entry name" value="4Fe4S_Fe_S_CS"/>
</dbReference>
<dbReference type="EMBL" id="JAOWKW010000008">
    <property type="protein sequence ID" value="MCV2879373.1"/>
    <property type="molecule type" value="Genomic_DNA"/>
</dbReference>
<keyword evidence="1" id="KW-0004">4Fe-4S</keyword>
<dbReference type="InterPro" id="IPR050572">
    <property type="entry name" value="Fe-S_Ferredoxin"/>
</dbReference>
<gene>
    <name evidence="7" type="ORF">OE699_10940</name>
</gene>
<dbReference type="PROSITE" id="PS00198">
    <property type="entry name" value="4FE4S_FER_1"/>
    <property type="match status" value="2"/>
</dbReference>
<dbReference type="PANTHER" id="PTHR43687">
    <property type="entry name" value="ADENYLYLSULFATE REDUCTASE, BETA SUBUNIT"/>
    <property type="match status" value="1"/>
</dbReference>
<proteinExistence type="predicted"/>
<protein>
    <submittedName>
        <fullName evidence="7">4Fe-4S binding protein</fullName>
    </submittedName>
</protein>
<dbReference type="RefSeq" id="WP_263848034.1">
    <property type="nucleotide sequence ID" value="NZ_JAOWKW010000008.1"/>
</dbReference>
<name>A0ABT3A0C2_9RHOB</name>
<dbReference type="Pfam" id="PF13187">
    <property type="entry name" value="Fer4_9"/>
    <property type="match status" value="1"/>
</dbReference>
<dbReference type="PROSITE" id="PS51379">
    <property type="entry name" value="4FE4S_FER_2"/>
    <property type="match status" value="3"/>
</dbReference>